<organism evidence="2">
    <name type="scientific">Variovorax paradoxus (strain S110)</name>
    <dbReference type="NCBI Taxonomy" id="543728"/>
    <lineage>
        <taxon>Bacteria</taxon>
        <taxon>Pseudomonadati</taxon>
        <taxon>Pseudomonadota</taxon>
        <taxon>Betaproteobacteria</taxon>
        <taxon>Burkholderiales</taxon>
        <taxon>Comamonadaceae</taxon>
        <taxon>Variovorax</taxon>
    </lineage>
</organism>
<protein>
    <submittedName>
        <fullName evidence="2">Metallophosphoesterase</fullName>
    </submittedName>
</protein>
<evidence type="ECO:0000259" key="1">
    <source>
        <dbReference type="Pfam" id="PF00149"/>
    </source>
</evidence>
<dbReference type="PANTHER" id="PTHR37844">
    <property type="entry name" value="SER/THR PROTEIN PHOSPHATASE SUPERFAMILY (AFU_ORTHOLOGUE AFUA_1G14840)"/>
    <property type="match status" value="1"/>
</dbReference>
<dbReference type="OrthoDB" id="356681at2"/>
<dbReference type="InterPro" id="IPR029052">
    <property type="entry name" value="Metallo-depent_PP-like"/>
</dbReference>
<dbReference type="Gene3D" id="3.60.21.10">
    <property type="match status" value="1"/>
</dbReference>
<dbReference type="SUPFAM" id="SSF56300">
    <property type="entry name" value="Metallo-dependent phosphatases"/>
    <property type="match status" value="1"/>
</dbReference>
<gene>
    <name evidence="2" type="ordered locus">Vapar_5904</name>
</gene>
<dbReference type="HOGENOM" id="CLU_060372_3_0_4"/>
<dbReference type="eggNOG" id="COG1409">
    <property type="taxonomic scope" value="Bacteria"/>
</dbReference>
<dbReference type="AlphaFoldDB" id="C5D0E1"/>
<proteinExistence type="predicted"/>
<name>C5D0E1_VARPS</name>
<dbReference type="GO" id="GO:0016787">
    <property type="term" value="F:hydrolase activity"/>
    <property type="evidence" value="ECO:0007669"/>
    <property type="project" value="InterPro"/>
</dbReference>
<dbReference type="InterPro" id="IPR004843">
    <property type="entry name" value="Calcineurin-like_PHP"/>
</dbReference>
<feature type="domain" description="Calcineurin-like phosphoesterase" evidence="1">
    <location>
        <begin position="1"/>
        <end position="234"/>
    </location>
</feature>
<dbReference type="PANTHER" id="PTHR37844:SF2">
    <property type="entry name" value="SER_THR PROTEIN PHOSPHATASE SUPERFAMILY (AFU_ORTHOLOGUE AFUA_1G14840)"/>
    <property type="match status" value="1"/>
</dbReference>
<accession>C5D0E1</accession>
<dbReference type="KEGG" id="vap:Vapar_5904"/>
<reference evidence="2" key="1">
    <citation type="submission" date="2009-06" db="EMBL/GenBank/DDBJ databases">
        <title>Complete sequence of chromosome 2 of Variovorax paradoxus S110.</title>
        <authorList>
            <consortium name="US DOE Joint Genome Institute"/>
            <person name="Lucas S."/>
            <person name="Copeland A."/>
            <person name="Lapidus A."/>
            <person name="Glavina del Rio T."/>
            <person name="Tice H."/>
            <person name="Bruce D."/>
            <person name="Goodwin L."/>
            <person name="Pitluck S."/>
            <person name="Chertkov O."/>
            <person name="Brettin T."/>
            <person name="Detter J.C."/>
            <person name="Han C."/>
            <person name="Larimer F."/>
            <person name="Land M."/>
            <person name="Hauser L."/>
            <person name="Kyrpides N."/>
            <person name="Ovchinnikova G."/>
            <person name="Orwin P."/>
            <person name="Leadbetter J.R."/>
            <person name="Spain J.C."/>
            <person name="Han J.I."/>
        </authorList>
    </citation>
    <scope>NUCLEOTIDE SEQUENCE</scope>
    <source>
        <strain evidence="2">S110</strain>
    </source>
</reference>
<dbReference type="Pfam" id="PF00149">
    <property type="entry name" value="Metallophos"/>
    <property type="match status" value="1"/>
</dbReference>
<sequence length="282" mass="31524">MKLLILSDLHLEFAPFKPVPDLEFDLVILAGDIHSPAKRAIEWAMTRLPGKRVIYVPGNHEYYGGRLGTTLAAARTTSEGSHVHLLDGDELVIDGVRFLGATLWTDFALAIEAPEGRVSDVPWAMKQATSVLNDYALIRTVDDTSEPNTWGDILGRPLQAADTLQIHQAQRAWLQAKLAEPFDGRTVVVTHHAPHRGSLSAQYADDWVSGAFVSELPHDFFEVPVLWVHGHTHQSFDYRVRGCRVVCNPRGYVRRMSGRIENQAFDPALIIDVPPPEDDWRP</sequence>
<evidence type="ECO:0000313" key="2">
    <source>
        <dbReference type="EMBL" id="ACS22485.1"/>
    </source>
</evidence>
<dbReference type="EMBL" id="CP001636">
    <property type="protein sequence ID" value="ACS22485.1"/>
    <property type="molecule type" value="Genomic_DNA"/>
</dbReference>
<dbReference type="STRING" id="543728.Vapar_5904"/>